<evidence type="ECO:0000313" key="2">
    <source>
        <dbReference type="Proteomes" id="UP000054978"/>
    </source>
</evidence>
<sequence>MSMSRDAAALLSERACKERDAIAALALLDRSIQLRHRRIALIRYLHAQYLDAPLEARHHDYVKAIAARLSVETLTRIAATARSRFDA</sequence>
<accession>A0A158DUX7</accession>
<protein>
    <submittedName>
        <fullName evidence="1">Uncharacterized protein</fullName>
    </submittedName>
</protein>
<dbReference type="EMBL" id="FCOB02000037">
    <property type="protein sequence ID" value="SAK98395.1"/>
    <property type="molecule type" value="Genomic_DNA"/>
</dbReference>
<organism evidence="1 2">
    <name type="scientific">Caballeronia ptereochthonis</name>
    <dbReference type="NCBI Taxonomy" id="1777144"/>
    <lineage>
        <taxon>Bacteria</taxon>
        <taxon>Pseudomonadati</taxon>
        <taxon>Pseudomonadota</taxon>
        <taxon>Betaproteobacteria</taxon>
        <taxon>Burkholderiales</taxon>
        <taxon>Burkholderiaceae</taxon>
        <taxon>Caballeronia</taxon>
    </lineage>
</organism>
<dbReference type="OrthoDB" id="9101987at2"/>
<comment type="caution">
    <text evidence="1">The sequence shown here is derived from an EMBL/GenBank/DDBJ whole genome shotgun (WGS) entry which is preliminary data.</text>
</comment>
<dbReference type="STRING" id="1777144.AWB83_05912"/>
<evidence type="ECO:0000313" key="1">
    <source>
        <dbReference type="EMBL" id="SAK98395.1"/>
    </source>
</evidence>
<proteinExistence type="predicted"/>
<name>A0A158DUX7_9BURK</name>
<keyword evidence="2" id="KW-1185">Reference proteome</keyword>
<reference evidence="1" key="1">
    <citation type="submission" date="2016-01" db="EMBL/GenBank/DDBJ databases">
        <authorList>
            <person name="Peeters C."/>
        </authorList>
    </citation>
    <scope>NUCLEOTIDE SEQUENCE [LARGE SCALE GENOMIC DNA]</scope>
    <source>
        <strain evidence="1">LMG 29326</strain>
    </source>
</reference>
<gene>
    <name evidence="1" type="ORF">AWB83_05912</name>
</gene>
<dbReference type="Proteomes" id="UP000054978">
    <property type="component" value="Unassembled WGS sequence"/>
</dbReference>
<dbReference type="AlphaFoldDB" id="A0A158DUX7"/>
<dbReference type="RefSeq" id="WP_087049231.1">
    <property type="nucleotide sequence ID" value="NZ_FCOB02000037.1"/>
</dbReference>